<dbReference type="CDD" id="cd00034">
    <property type="entry name" value="CSD"/>
    <property type="match status" value="1"/>
</dbReference>
<dbReference type="SMART" id="SM00300">
    <property type="entry name" value="ChSh"/>
    <property type="match status" value="1"/>
</dbReference>
<feature type="region of interest" description="Disordered" evidence="3">
    <location>
        <begin position="69"/>
        <end position="124"/>
    </location>
</feature>
<dbReference type="InterPro" id="IPR016197">
    <property type="entry name" value="Chromo-like_dom_sf"/>
</dbReference>
<dbReference type="InterPro" id="IPR008251">
    <property type="entry name" value="Chromo_shadow_dom"/>
</dbReference>
<dbReference type="PRINTS" id="PR00504">
    <property type="entry name" value="CHROMODOMAIN"/>
</dbReference>
<evidence type="ECO:0000256" key="2">
    <source>
        <dbReference type="ARBA" id="ARBA00023242"/>
    </source>
</evidence>
<evidence type="ECO:0000256" key="1">
    <source>
        <dbReference type="ARBA" id="ARBA00004123"/>
    </source>
</evidence>
<dbReference type="EMBL" id="LJIJ01002776">
    <property type="protein sequence ID" value="ODM89248.1"/>
    <property type="molecule type" value="Genomic_DNA"/>
</dbReference>
<dbReference type="STRING" id="48709.A0A1D2M8E1"/>
<evidence type="ECO:0000259" key="4">
    <source>
        <dbReference type="PROSITE" id="PS50013"/>
    </source>
</evidence>
<name>A0A1D2M8E1_ORCCI</name>
<dbReference type="GO" id="GO:0005634">
    <property type="term" value="C:nucleus"/>
    <property type="evidence" value="ECO:0007669"/>
    <property type="project" value="UniProtKB-SubCell"/>
</dbReference>
<reference evidence="5 6" key="1">
    <citation type="journal article" date="2016" name="Genome Biol. Evol.">
        <title>Gene Family Evolution Reflects Adaptation to Soil Environmental Stressors in the Genome of the Collembolan Orchesella cincta.</title>
        <authorList>
            <person name="Faddeeva-Vakhrusheva A."/>
            <person name="Derks M.F."/>
            <person name="Anvar S.Y."/>
            <person name="Agamennone V."/>
            <person name="Suring W."/>
            <person name="Smit S."/>
            <person name="van Straalen N.M."/>
            <person name="Roelofs D."/>
        </authorList>
    </citation>
    <scope>NUCLEOTIDE SEQUENCE [LARGE SCALE GENOMIC DNA]</scope>
    <source>
        <tissue evidence="5">Mixed pool</tissue>
    </source>
</reference>
<dbReference type="PANTHER" id="PTHR22812">
    <property type="entry name" value="CHROMOBOX PROTEIN"/>
    <property type="match status" value="1"/>
</dbReference>
<organism evidence="5 6">
    <name type="scientific">Orchesella cincta</name>
    <name type="common">Springtail</name>
    <name type="synonym">Podura cincta</name>
    <dbReference type="NCBI Taxonomy" id="48709"/>
    <lineage>
        <taxon>Eukaryota</taxon>
        <taxon>Metazoa</taxon>
        <taxon>Ecdysozoa</taxon>
        <taxon>Arthropoda</taxon>
        <taxon>Hexapoda</taxon>
        <taxon>Collembola</taxon>
        <taxon>Entomobryomorpha</taxon>
        <taxon>Entomobryoidea</taxon>
        <taxon>Orchesellidae</taxon>
        <taxon>Orchesellinae</taxon>
        <taxon>Orchesella</taxon>
    </lineage>
</organism>
<dbReference type="OMA" id="TWENSTH"/>
<dbReference type="GO" id="GO:0000792">
    <property type="term" value="C:heterochromatin"/>
    <property type="evidence" value="ECO:0007669"/>
    <property type="project" value="UniProtKB-ARBA"/>
</dbReference>
<dbReference type="SUPFAM" id="SSF54160">
    <property type="entry name" value="Chromo domain-like"/>
    <property type="match status" value="2"/>
</dbReference>
<feature type="compositionally biased region" description="Basic and acidic residues" evidence="3">
    <location>
        <begin position="113"/>
        <end position="124"/>
    </location>
</feature>
<dbReference type="Proteomes" id="UP000094527">
    <property type="component" value="Unassembled WGS sequence"/>
</dbReference>
<sequence length="197" mass="22220">MDSFSSLSLDSEEYVVEEILKKRIGADGKPEYFLKWEGYGHDENTWEPRENIDADLVCAFEKELEVKEMKRKEDLKQKKEQPTKPSTSSKSRAKIPATGPSSNQQKKPSGCADEVKSRDYREKKPAVSGFDRGLEVDEIIGANNENGGINVLVKWKGENGVEMVPSSVARFKCPDVLIKFYEENFIFAMSSSKNGIQ</sequence>
<dbReference type="AlphaFoldDB" id="A0A1D2M8E1"/>
<feature type="domain" description="Chromo" evidence="4">
    <location>
        <begin position="14"/>
        <end position="81"/>
    </location>
</feature>
<dbReference type="PROSITE" id="PS50013">
    <property type="entry name" value="CHROMO_2"/>
    <property type="match status" value="2"/>
</dbReference>
<protein>
    <submittedName>
        <fullName evidence="5">Heterochromatin protein 1</fullName>
    </submittedName>
</protein>
<dbReference type="SMART" id="SM00298">
    <property type="entry name" value="CHROMO"/>
    <property type="match status" value="2"/>
</dbReference>
<comment type="caution">
    <text evidence="5">The sequence shown here is derived from an EMBL/GenBank/DDBJ whole genome shotgun (WGS) entry which is preliminary data.</text>
</comment>
<evidence type="ECO:0000313" key="5">
    <source>
        <dbReference type="EMBL" id="ODM89248.1"/>
    </source>
</evidence>
<evidence type="ECO:0000313" key="6">
    <source>
        <dbReference type="Proteomes" id="UP000094527"/>
    </source>
</evidence>
<dbReference type="InterPro" id="IPR017984">
    <property type="entry name" value="Chromo_dom_subgr"/>
</dbReference>
<proteinExistence type="predicted"/>
<dbReference type="Pfam" id="PF01393">
    <property type="entry name" value="Chromo_shadow"/>
    <property type="match status" value="1"/>
</dbReference>
<comment type="subcellular location">
    <subcellularLocation>
        <location evidence="1">Nucleus</location>
    </subcellularLocation>
</comment>
<dbReference type="InterPro" id="IPR051219">
    <property type="entry name" value="Heterochromatin_chromo-domain"/>
</dbReference>
<dbReference type="InterPro" id="IPR023779">
    <property type="entry name" value="Chromodomain_CS"/>
</dbReference>
<dbReference type="OrthoDB" id="433924at2759"/>
<keyword evidence="2" id="KW-0539">Nucleus</keyword>
<dbReference type="PROSITE" id="PS00598">
    <property type="entry name" value="CHROMO_1"/>
    <property type="match status" value="1"/>
</dbReference>
<feature type="domain" description="Chromo" evidence="4">
    <location>
        <begin position="134"/>
        <end position="184"/>
    </location>
</feature>
<evidence type="ECO:0000256" key="3">
    <source>
        <dbReference type="SAM" id="MobiDB-lite"/>
    </source>
</evidence>
<dbReference type="Pfam" id="PF00385">
    <property type="entry name" value="Chromo"/>
    <property type="match status" value="1"/>
</dbReference>
<feature type="compositionally biased region" description="Basic and acidic residues" evidence="3">
    <location>
        <begin position="69"/>
        <end position="82"/>
    </location>
</feature>
<dbReference type="Gene3D" id="2.40.50.40">
    <property type="match status" value="2"/>
</dbReference>
<accession>A0A1D2M8E1</accession>
<keyword evidence="6" id="KW-1185">Reference proteome</keyword>
<gene>
    <name evidence="5" type="ORF">Ocin01_17434</name>
</gene>
<dbReference type="InterPro" id="IPR000953">
    <property type="entry name" value="Chromo/chromo_shadow_dom"/>
</dbReference>
<dbReference type="CDD" id="cd00024">
    <property type="entry name" value="CD_CSD"/>
    <property type="match status" value="1"/>
</dbReference>
<dbReference type="InterPro" id="IPR023780">
    <property type="entry name" value="Chromo_domain"/>
</dbReference>